<gene>
    <name evidence="1" type="ORF">L1987_57384</name>
</gene>
<sequence length="230" mass="25223">MNTPVPPPLFAHKLSIQLGASKLLPPSNHPKCFPEINGLPSPTGPHPSSGEPFVVLVVYATSSSSIRSNICLVDIELNLEMMVVFKWSIYRLKNGACFKDISVTIWKETLATFDRVALDTIDYPVVLAVTSTKVSIFAGRTQLTTTPASSLYLNPAIPQSTVLGNRDQTAVVAPASEITLTALAQKEISDLFVNDFAYAYYNILLQHKWFIKLACYTIQQSPSSSNFLIT</sequence>
<dbReference type="Proteomes" id="UP001056120">
    <property type="component" value="Linkage Group LG19"/>
</dbReference>
<evidence type="ECO:0000313" key="1">
    <source>
        <dbReference type="EMBL" id="KAI3744306.1"/>
    </source>
</evidence>
<organism evidence="1 2">
    <name type="scientific">Smallanthus sonchifolius</name>
    <dbReference type="NCBI Taxonomy" id="185202"/>
    <lineage>
        <taxon>Eukaryota</taxon>
        <taxon>Viridiplantae</taxon>
        <taxon>Streptophyta</taxon>
        <taxon>Embryophyta</taxon>
        <taxon>Tracheophyta</taxon>
        <taxon>Spermatophyta</taxon>
        <taxon>Magnoliopsida</taxon>
        <taxon>eudicotyledons</taxon>
        <taxon>Gunneridae</taxon>
        <taxon>Pentapetalae</taxon>
        <taxon>asterids</taxon>
        <taxon>campanulids</taxon>
        <taxon>Asterales</taxon>
        <taxon>Asteraceae</taxon>
        <taxon>Asteroideae</taxon>
        <taxon>Heliantheae alliance</taxon>
        <taxon>Millerieae</taxon>
        <taxon>Smallanthus</taxon>
    </lineage>
</organism>
<protein>
    <submittedName>
        <fullName evidence="1">Uncharacterized protein</fullName>
    </submittedName>
</protein>
<name>A0ACB9DCV8_9ASTR</name>
<evidence type="ECO:0000313" key="2">
    <source>
        <dbReference type="Proteomes" id="UP001056120"/>
    </source>
</evidence>
<reference evidence="2" key="1">
    <citation type="journal article" date="2022" name="Mol. Ecol. Resour.">
        <title>The genomes of chicory, endive, great burdock and yacon provide insights into Asteraceae palaeo-polyploidization history and plant inulin production.</title>
        <authorList>
            <person name="Fan W."/>
            <person name="Wang S."/>
            <person name="Wang H."/>
            <person name="Wang A."/>
            <person name="Jiang F."/>
            <person name="Liu H."/>
            <person name="Zhao H."/>
            <person name="Xu D."/>
            <person name="Zhang Y."/>
        </authorList>
    </citation>
    <scope>NUCLEOTIDE SEQUENCE [LARGE SCALE GENOMIC DNA]</scope>
    <source>
        <strain evidence="2">cv. Yunnan</strain>
    </source>
</reference>
<accession>A0ACB9DCV8</accession>
<keyword evidence="2" id="KW-1185">Reference proteome</keyword>
<dbReference type="EMBL" id="CM042036">
    <property type="protein sequence ID" value="KAI3744306.1"/>
    <property type="molecule type" value="Genomic_DNA"/>
</dbReference>
<proteinExistence type="predicted"/>
<reference evidence="1 2" key="2">
    <citation type="journal article" date="2022" name="Mol. Ecol. Resour.">
        <title>The genomes of chicory, endive, great burdock and yacon provide insights into Asteraceae paleo-polyploidization history and plant inulin production.</title>
        <authorList>
            <person name="Fan W."/>
            <person name="Wang S."/>
            <person name="Wang H."/>
            <person name="Wang A."/>
            <person name="Jiang F."/>
            <person name="Liu H."/>
            <person name="Zhao H."/>
            <person name="Xu D."/>
            <person name="Zhang Y."/>
        </authorList>
    </citation>
    <scope>NUCLEOTIDE SEQUENCE [LARGE SCALE GENOMIC DNA]</scope>
    <source>
        <strain evidence="2">cv. Yunnan</strain>
        <tissue evidence="1">Leaves</tissue>
    </source>
</reference>
<comment type="caution">
    <text evidence="1">The sequence shown here is derived from an EMBL/GenBank/DDBJ whole genome shotgun (WGS) entry which is preliminary data.</text>
</comment>